<dbReference type="SUPFAM" id="SSF81338">
    <property type="entry name" value="Aquaporin-like"/>
    <property type="match status" value="1"/>
</dbReference>
<feature type="transmembrane region" description="Helical" evidence="10">
    <location>
        <begin position="74"/>
        <end position="95"/>
    </location>
</feature>
<dbReference type="AlphaFoldDB" id="A0A6A4VN70"/>
<feature type="transmembrane region" description="Helical" evidence="10">
    <location>
        <begin position="196"/>
        <end position="219"/>
    </location>
</feature>
<comment type="function">
    <text evidence="7">Aquaglyceroporin that may modulate the water content and osmolytes during anhydrobiosis.</text>
</comment>
<dbReference type="Proteomes" id="UP000440578">
    <property type="component" value="Unassembled WGS sequence"/>
</dbReference>
<dbReference type="InterPro" id="IPR023271">
    <property type="entry name" value="Aquaporin-like"/>
</dbReference>
<dbReference type="EMBL" id="VIIS01001790">
    <property type="protein sequence ID" value="KAF0292851.1"/>
    <property type="molecule type" value="Genomic_DNA"/>
</dbReference>
<dbReference type="PANTHER" id="PTHR43829:SF29">
    <property type="entry name" value="AQUAPORIN 9"/>
    <property type="match status" value="1"/>
</dbReference>
<dbReference type="Gene3D" id="1.20.1080.10">
    <property type="entry name" value="Glycerol uptake facilitator protein"/>
    <property type="match status" value="1"/>
</dbReference>
<accession>A0A6A4VN70</accession>
<dbReference type="InterPro" id="IPR050363">
    <property type="entry name" value="MIP/Aquaporin"/>
</dbReference>
<reference evidence="11 12" key="1">
    <citation type="submission" date="2019-07" db="EMBL/GenBank/DDBJ databases">
        <title>Draft genome assembly of a fouling barnacle, Amphibalanus amphitrite (Darwin, 1854): The first reference genome for Thecostraca.</title>
        <authorList>
            <person name="Kim W."/>
        </authorList>
    </citation>
    <scope>NUCLEOTIDE SEQUENCE [LARGE SCALE GENOMIC DNA]</scope>
    <source>
        <strain evidence="11">SNU_AA5</strain>
        <tissue evidence="11">Soma without cirri and trophi</tissue>
    </source>
</reference>
<dbReference type="NCBIfam" id="TIGR00861">
    <property type="entry name" value="MIP"/>
    <property type="match status" value="1"/>
</dbReference>
<dbReference type="InterPro" id="IPR022357">
    <property type="entry name" value="MIP_CS"/>
</dbReference>
<evidence type="ECO:0000256" key="9">
    <source>
        <dbReference type="SAM" id="MobiDB-lite"/>
    </source>
</evidence>
<sequence>MEAPDGMWQPTAAIRSVIRSSAAPPDCRATALRRPTTGKRRPRPLLWFTVTMLLRLRRLRSVCRLRHPLLRETLAELLGTAVLVFIGNSTIANNVRNPLVAAVNVPLGYVAAVMIAVFATGGVSGGHINPAVTLALCLSGRCDLTRLLPFTGAQYIGGFIGALLTHILFFDLIQSDTDRLNPTIYGIFSTYPNNSISIGGAFFDQVLGTAILVFGIMAISDKQNMNVPKPLLPVGVGIVLYGAIASSCSNTGAALNPARDLGPRIYSFVIGYRQVFSVGHQFWWIPVVAGYIGGLLGAFVYLFCIELHHPTAEGDEQREGAPPAASRGCEKDGWENGALQVEGCL</sequence>
<evidence type="ECO:0000256" key="2">
    <source>
        <dbReference type="ARBA" id="ARBA00006175"/>
    </source>
</evidence>
<comment type="similarity">
    <text evidence="2 8">Belongs to the MIP/aquaporin (TC 1.A.8) family.</text>
</comment>
<dbReference type="GO" id="GO:0015250">
    <property type="term" value="F:water channel activity"/>
    <property type="evidence" value="ECO:0007669"/>
    <property type="project" value="TreeGrafter"/>
</dbReference>
<gene>
    <name evidence="11" type="primary">AQP9_1</name>
    <name evidence="11" type="ORF">FJT64_009222</name>
</gene>
<evidence type="ECO:0000256" key="8">
    <source>
        <dbReference type="RuleBase" id="RU000477"/>
    </source>
</evidence>
<dbReference type="Pfam" id="PF00230">
    <property type="entry name" value="MIP"/>
    <property type="match status" value="1"/>
</dbReference>
<evidence type="ECO:0000256" key="5">
    <source>
        <dbReference type="ARBA" id="ARBA00022989"/>
    </source>
</evidence>
<keyword evidence="5 10" id="KW-1133">Transmembrane helix</keyword>
<dbReference type="CDD" id="cd00333">
    <property type="entry name" value="MIP"/>
    <property type="match status" value="1"/>
</dbReference>
<keyword evidence="3 8" id="KW-0813">Transport</keyword>
<organism evidence="11 12">
    <name type="scientific">Amphibalanus amphitrite</name>
    <name type="common">Striped barnacle</name>
    <name type="synonym">Balanus amphitrite</name>
    <dbReference type="NCBI Taxonomy" id="1232801"/>
    <lineage>
        <taxon>Eukaryota</taxon>
        <taxon>Metazoa</taxon>
        <taxon>Ecdysozoa</taxon>
        <taxon>Arthropoda</taxon>
        <taxon>Crustacea</taxon>
        <taxon>Multicrustacea</taxon>
        <taxon>Cirripedia</taxon>
        <taxon>Thoracica</taxon>
        <taxon>Thoracicalcarea</taxon>
        <taxon>Balanomorpha</taxon>
        <taxon>Balanoidea</taxon>
        <taxon>Balanidae</taxon>
        <taxon>Amphibalaninae</taxon>
        <taxon>Amphibalanus</taxon>
    </lineage>
</organism>
<dbReference type="PANTHER" id="PTHR43829">
    <property type="entry name" value="AQUAPORIN OR AQUAGLYCEROPORIN RELATED"/>
    <property type="match status" value="1"/>
</dbReference>
<dbReference type="GO" id="GO:0015254">
    <property type="term" value="F:glycerol channel activity"/>
    <property type="evidence" value="ECO:0007669"/>
    <property type="project" value="TreeGrafter"/>
</dbReference>
<comment type="caution">
    <text evidence="11">The sequence shown here is derived from an EMBL/GenBank/DDBJ whole genome shotgun (WGS) entry which is preliminary data.</text>
</comment>
<dbReference type="GO" id="GO:0015204">
    <property type="term" value="F:urea transmembrane transporter activity"/>
    <property type="evidence" value="ECO:0007669"/>
    <property type="project" value="TreeGrafter"/>
</dbReference>
<evidence type="ECO:0000256" key="7">
    <source>
        <dbReference type="ARBA" id="ARBA00045280"/>
    </source>
</evidence>
<keyword evidence="4 8" id="KW-0812">Transmembrane</keyword>
<evidence type="ECO:0000256" key="4">
    <source>
        <dbReference type="ARBA" id="ARBA00022692"/>
    </source>
</evidence>
<protein>
    <submittedName>
        <fullName evidence="11">Aquaporin-9</fullName>
    </submittedName>
</protein>
<dbReference type="PROSITE" id="PS00221">
    <property type="entry name" value="MIP"/>
    <property type="match status" value="1"/>
</dbReference>
<feature type="region of interest" description="Disordered" evidence="9">
    <location>
        <begin position="313"/>
        <end position="332"/>
    </location>
</feature>
<evidence type="ECO:0000313" key="11">
    <source>
        <dbReference type="EMBL" id="KAF0292850.1"/>
    </source>
</evidence>
<feature type="transmembrane region" description="Helical" evidence="10">
    <location>
        <begin position="231"/>
        <end position="255"/>
    </location>
</feature>
<dbReference type="PRINTS" id="PR00783">
    <property type="entry name" value="MINTRINSICP"/>
</dbReference>
<feature type="transmembrane region" description="Helical" evidence="10">
    <location>
        <begin position="107"/>
        <end position="126"/>
    </location>
</feature>
<evidence type="ECO:0000313" key="12">
    <source>
        <dbReference type="Proteomes" id="UP000440578"/>
    </source>
</evidence>
<comment type="subcellular location">
    <subcellularLocation>
        <location evidence="1">Membrane</location>
        <topology evidence="1">Multi-pass membrane protein</topology>
    </subcellularLocation>
</comment>
<proteinExistence type="inferred from homology"/>
<dbReference type="EMBL" id="VIIS01001790">
    <property type="protein sequence ID" value="KAF0292850.1"/>
    <property type="molecule type" value="Genomic_DNA"/>
</dbReference>
<evidence type="ECO:0000256" key="3">
    <source>
        <dbReference type="ARBA" id="ARBA00022448"/>
    </source>
</evidence>
<keyword evidence="12" id="KW-1185">Reference proteome</keyword>
<feature type="transmembrane region" description="Helical" evidence="10">
    <location>
        <begin position="147"/>
        <end position="170"/>
    </location>
</feature>
<name>A0A6A4VN70_AMPAM</name>
<feature type="transmembrane region" description="Helical" evidence="10">
    <location>
        <begin position="282"/>
        <end position="304"/>
    </location>
</feature>
<evidence type="ECO:0000256" key="6">
    <source>
        <dbReference type="ARBA" id="ARBA00023136"/>
    </source>
</evidence>
<dbReference type="InterPro" id="IPR000425">
    <property type="entry name" value="MIP"/>
</dbReference>
<evidence type="ECO:0000256" key="10">
    <source>
        <dbReference type="SAM" id="Phobius"/>
    </source>
</evidence>
<keyword evidence="6 10" id="KW-0472">Membrane</keyword>
<evidence type="ECO:0000256" key="1">
    <source>
        <dbReference type="ARBA" id="ARBA00004141"/>
    </source>
</evidence>
<dbReference type="OrthoDB" id="3222at2759"/>
<dbReference type="GO" id="GO:0016323">
    <property type="term" value="C:basolateral plasma membrane"/>
    <property type="evidence" value="ECO:0007669"/>
    <property type="project" value="TreeGrafter"/>
</dbReference>